<dbReference type="Proteomes" id="UP000235916">
    <property type="component" value="Unassembled WGS sequence"/>
</dbReference>
<dbReference type="OrthoDB" id="8563639at2"/>
<accession>A0A2N8KWL0</accession>
<dbReference type="RefSeq" id="WP_102767773.1">
    <property type="nucleotide sequence ID" value="NZ_POSP01000003.1"/>
</dbReference>
<protein>
    <submittedName>
        <fullName evidence="2">Uncharacterized protein</fullName>
    </submittedName>
</protein>
<sequence>MAYYLLTWLMVGLLAALWSLASWAFHSLAVWTVTALGSQAEGLPTLGARLSDLHLPAWLAPWVPEGLLQGLAEFVDLFAPLLKAVLEAMPVLGEWLSPLIWVGWGLGMFLLLLLGGGLSLLLKLMQSKAASLAPQRSLPSA</sequence>
<dbReference type="EMBL" id="POSP01000003">
    <property type="protein sequence ID" value="PND37854.1"/>
    <property type="molecule type" value="Genomic_DNA"/>
</dbReference>
<keyword evidence="1" id="KW-0812">Transmembrane</keyword>
<evidence type="ECO:0000313" key="2">
    <source>
        <dbReference type="EMBL" id="PND37854.1"/>
    </source>
</evidence>
<keyword evidence="3" id="KW-1185">Reference proteome</keyword>
<gene>
    <name evidence="2" type="ORF">C1O66_10170</name>
</gene>
<name>A0A2N8KWL0_9BURK</name>
<evidence type="ECO:0000256" key="1">
    <source>
        <dbReference type="SAM" id="Phobius"/>
    </source>
</evidence>
<keyword evidence="1" id="KW-0472">Membrane</keyword>
<evidence type="ECO:0000313" key="3">
    <source>
        <dbReference type="Proteomes" id="UP000235916"/>
    </source>
</evidence>
<feature type="transmembrane region" description="Helical" evidence="1">
    <location>
        <begin position="99"/>
        <end position="122"/>
    </location>
</feature>
<dbReference type="AlphaFoldDB" id="A0A2N8KWL0"/>
<organism evidence="2 3">
    <name type="scientific">Kinneretia aquatilis</name>
    <dbReference type="NCBI Taxonomy" id="2070761"/>
    <lineage>
        <taxon>Bacteria</taxon>
        <taxon>Pseudomonadati</taxon>
        <taxon>Pseudomonadota</taxon>
        <taxon>Betaproteobacteria</taxon>
        <taxon>Burkholderiales</taxon>
        <taxon>Sphaerotilaceae</taxon>
        <taxon>Roseateles</taxon>
    </lineage>
</organism>
<reference evidence="2 3" key="1">
    <citation type="submission" date="2018-01" db="EMBL/GenBank/DDBJ databases">
        <title>Draft genome sequence of Paucibacter aquatile CR182 isolated from freshwater of the Nakdong River.</title>
        <authorList>
            <person name="Choi A."/>
            <person name="Chung E.J."/>
        </authorList>
    </citation>
    <scope>NUCLEOTIDE SEQUENCE [LARGE SCALE GENOMIC DNA]</scope>
    <source>
        <strain evidence="2 3">CR182</strain>
    </source>
</reference>
<comment type="caution">
    <text evidence="2">The sequence shown here is derived from an EMBL/GenBank/DDBJ whole genome shotgun (WGS) entry which is preliminary data.</text>
</comment>
<keyword evidence="1" id="KW-1133">Transmembrane helix</keyword>
<proteinExistence type="predicted"/>